<name>A0A3D8Q6S8_9HELO</name>
<dbReference type="InterPro" id="IPR010110">
    <property type="entry name" value="Shikimate_DH_AroM-type"/>
</dbReference>
<dbReference type="InterPro" id="IPR046346">
    <property type="entry name" value="Aminoacid_DH-like_N_sf"/>
</dbReference>
<evidence type="ECO:0000313" key="4">
    <source>
        <dbReference type="EMBL" id="RDW57114.1"/>
    </source>
</evidence>
<keyword evidence="5" id="KW-1185">Reference proteome</keyword>
<dbReference type="NCBIfam" id="TIGR01809">
    <property type="entry name" value="Shik-DH-AROM"/>
    <property type="match status" value="1"/>
</dbReference>
<dbReference type="InterPro" id="IPR006151">
    <property type="entry name" value="Shikm_DH/Glu-tRNA_Rdtase"/>
</dbReference>
<dbReference type="EMBL" id="PDLM01000023">
    <property type="protein sequence ID" value="RDW57114.1"/>
    <property type="molecule type" value="Genomic_DNA"/>
</dbReference>
<evidence type="ECO:0000259" key="1">
    <source>
        <dbReference type="Pfam" id="PF01488"/>
    </source>
</evidence>
<evidence type="ECO:0008006" key="6">
    <source>
        <dbReference type="Google" id="ProtNLM"/>
    </source>
</evidence>
<dbReference type="SUPFAM" id="SSF53223">
    <property type="entry name" value="Aminoacid dehydrogenase-like, N-terminal domain"/>
    <property type="match status" value="1"/>
</dbReference>
<accession>A0A3D8Q6S8</accession>
<dbReference type="Proteomes" id="UP000256645">
    <property type="component" value="Unassembled WGS sequence"/>
</dbReference>
<dbReference type="PANTHER" id="PTHR21089:SF26">
    <property type="entry name" value="AROM POLYPEPTIDE, PUTATIVE-RELATED"/>
    <property type="match status" value="1"/>
</dbReference>
<dbReference type="InterPro" id="IPR036291">
    <property type="entry name" value="NAD(P)-bd_dom_sf"/>
</dbReference>
<dbReference type="InterPro" id="IPR041121">
    <property type="entry name" value="SDH_C"/>
</dbReference>
<dbReference type="SUPFAM" id="SSF51735">
    <property type="entry name" value="NAD(P)-binding Rossmann-fold domains"/>
    <property type="match status" value="1"/>
</dbReference>
<dbReference type="PANTHER" id="PTHR21089">
    <property type="entry name" value="SHIKIMATE DEHYDROGENASE"/>
    <property type="match status" value="1"/>
</dbReference>
<dbReference type="GO" id="GO:0005737">
    <property type="term" value="C:cytoplasm"/>
    <property type="evidence" value="ECO:0007669"/>
    <property type="project" value="InterPro"/>
</dbReference>
<comment type="caution">
    <text evidence="4">The sequence shown here is derived from an EMBL/GenBank/DDBJ whole genome shotgun (WGS) entry which is preliminary data.</text>
</comment>
<organism evidence="4 5">
    <name type="scientific">Coleophoma cylindrospora</name>
    <dbReference type="NCBI Taxonomy" id="1849047"/>
    <lineage>
        <taxon>Eukaryota</taxon>
        <taxon>Fungi</taxon>
        <taxon>Dikarya</taxon>
        <taxon>Ascomycota</taxon>
        <taxon>Pezizomycotina</taxon>
        <taxon>Leotiomycetes</taxon>
        <taxon>Helotiales</taxon>
        <taxon>Dermateaceae</taxon>
        <taxon>Coleophoma</taxon>
    </lineage>
</organism>
<dbReference type="UniPathway" id="UPA00053">
    <property type="reaction ID" value="UER00087"/>
</dbReference>
<proteinExistence type="predicted"/>
<dbReference type="Pfam" id="PF01488">
    <property type="entry name" value="Shikimate_DH"/>
    <property type="match status" value="1"/>
</dbReference>
<sequence length="309" mass="33603">MANELAGPKGKESQAVAAKNFWIFGQGISFSMSPTIHSAGFAHYNLPHTYEIHQTKTVEELRSLITSSAFGGASVTMPHKLAISMYCAEISEQAKIIGAVNTLIRDESRGGQIYGENTDWSGLASLLRDTSRSCPRGLNTGLVIGAGGASRAALYAFHKSGVKQIYLFNRTKSRAEAIAQALKPYFKIIVLDQLTDIPTDQGPDVIIGTIPADKTTIEYFPPALFSKPEGICIDMAYKPRLTPLMMATTRWGSPAWSTVPGVEVLMQQGFEQFRLWTGCPAPELEMRQALAAKDATEAAVIRVKETALM</sequence>
<evidence type="ECO:0000259" key="2">
    <source>
        <dbReference type="Pfam" id="PF08501"/>
    </source>
</evidence>
<feature type="domain" description="Shikimate dehydrogenase substrate binding N-terminal" evidence="2">
    <location>
        <begin position="23"/>
        <end position="103"/>
    </location>
</feature>
<dbReference type="Pfam" id="PF08501">
    <property type="entry name" value="Shikimate_dh_N"/>
    <property type="match status" value="1"/>
</dbReference>
<dbReference type="GO" id="GO:0019632">
    <property type="term" value="P:shikimate metabolic process"/>
    <property type="evidence" value="ECO:0007669"/>
    <property type="project" value="TreeGrafter"/>
</dbReference>
<dbReference type="InterPro" id="IPR013708">
    <property type="entry name" value="Shikimate_DH-bd_N"/>
</dbReference>
<dbReference type="STRING" id="1849047.A0A3D8Q6S8"/>
<dbReference type="Pfam" id="PF18317">
    <property type="entry name" value="SDH_C"/>
    <property type="match status" value="1"/>
</dbReference>
<evidence type="ECO:0000313" key="5">
    <source>
        <dbReference type="Proteomes" id="UP000256645"/>
    </source>
</evidence>
<dbReference type="AlphaFoldDB" id="A0A3D8Q6S8"/>
<feature type="domain" description="SDH C-terminal" evidence="3">
    <location>
        <begin position="261"/>
        <end position="290"/>
    </location>
</feature>
<dbReference type="Gene3D" id="3.40.50.10860">
    <property type="entry name" value="Leucine Dehydrogenase, chain A, domain 1"/>
    <property type="match status" value="1"/>
</dbReference>
<dbReference type="GO" id="GO:0004764">
    <property type="term" value="F:shikimate 3-dehydrogenase (NADP+) activity"/>
    <property type="evidence" value="ECO:0007669"/>
    <property type="project" value="InterPro"/>
</dbReference>
<dbReference type="GO" id="GO:0009423">
    <property type="term" value="P:chorismate biosynthetic process"/>
    <property type="evidence" value="ECO:0007669"/>
    <property type="project" value="UniProtKB-UniPathway"/>
</dbReference>
<protein>
    <recommendedName>
        <fullName evidence="6">Shikimate dehydrogenase substrate binding N-terminal domain-containing protein</fullName>
    </recommendedName>
</protein>
<reference evidence="4 5" key="1">
    <citation type="journal article" date="2018" name="IMA Fungus">
        <title>IMA Genome-F 9: Draft genome sequence of Annulohypoxylon stygium, Aspergillus mulundensis, Berkeleyomyces basicola (syn. Thielaviopsis basicola), Ceratocystis smalleyi, two Cercospora beticola strains, Coleophoma cylindrospora, Fusarium fracticaudum, Phialophora cf. hyalina, and Morchella septimelata.</title>
        <authorList>
            <person name="Wingfield B.D."/>
            <person name="Bills G.F."/>
            <person name="Dong Y."/>
            <person name="Huang W."/>
            <person name="Nel W.J."/>
            <person name="Swalarsk-Parry B.S."/>
            <person name="Vaghefi N."/>
            <person name="Wilken P.M."/>
            <person name="An Z."/>
            <person name="de Beer Z.W."/>
            <person name="De Vos L."/>
            <person name="Chen L."/>
            <person name="Duong T.A."/>
            <person name="Gao Y."/>
            <person name="Hammerbacher A."/>
            <person name="Kikkert J.R."/>
            <person name="Li Y."/>
            <person name="Li H."/>
            <person name="Li K."/>
            <person name="Li Q."/>
            <person name="Liu X."/>
            <person name="Ma X."/>
            <person name="Naidoo K."/>
            <person name="Pethybridge S.J."/>
            <person name="Sun J."/>
            <person name="Steenkamp E.T."/>
            <person name="van der Nest M.A."/>
            <person name="van Wyk S."/>
            <person name="Wingfield M.J."/>
            <person name="Xiong C."/>
            <person name="Yue Q."/>
            <person name="Zhang X."/>
        </authorList>
    </citation>
    <scope>NUCLEOTIDE SEQUENCE [LARGE SCALE GENOMIC DNA]</scope>
    <source>
        <strain evidence="4 5">BP6252</strain>
    </source>
</reference>
<dbReference type="CDD" id="cd01065">
    <property type="entry name" value="NAD_bind_Shikimate_DH"/>
    <property type="match status" value="1"/>
</dbReference>
<dbReference type="OrthoDB" id="204377at2759"/>
<evidence type="ECO:0000259" key="3">
    <source>
        <dbReference type="Pfam" id="PF18317"/>
    </source>
</evidence>
<dbReference type="Gene3D" id="3.40.50.720">
    <property type="entry name" value="NAD(P)-binding Rossmann-like Domain"/>
    <property type="match status" value="1"/>
</dbReference>
<feature type="domain" description="Quinate/shikimate 5-dehydrogenase/glutamyl-tRNA reductase" evidence="1">
    <location>
        <begin position="142"/>
        <end position="212"/>
    </location>
</feature>
<gene>
    <name evidence="4" type="ORF">BP6252_13860</name>
</gene>
<dbReference type="InterPro" id="IPR022893">
    <property type="entry name" value="Shikimate_DH_fam"/>
</dbReference>